<reference evidence="2 3" key="1">
    <citation type="journal article" date="2019" name="Int. J. Syst. Evol. Microbiol.">
        <title>The Global Catalogue of Microorganisms (GCM) 10K type strain sequencing project: providing services to taxonomists for standard genome sequencing and annotation.</title>
        <authorList>
            <consortium name="The Broad Institute Genomics Platform"/>
            <consortium name="The Broad Institute Genome Sequencing Center for Infectious Disease"/>
            <person name="Wu L."/>
            <person name="Ma J."/>
        </authorList>
    </citation>
    <scope>NUCLEOTIDE SEQUENCE [LARGE SCALE GENOMIC DNA]</scope>
    <source>
        <strain evidence="2 3">JCM 16221</strain>
    </source>
</reference>
<name>A0ABN3G0M1_9PSEU</name>
<dbReference type="PANTHER" id="PTHR34989:SF1">
    <property type="entry name" value="PROTEIN HDED"/>
    <property type="match status" value="1"/>
</dbReference>
<dbReference type="Proteomes" id="UP001501218">
    <property type="component" value="Unassembled WGS sequence"/>
</dbReference>
<proteinExistence type="predicted"/>
<keyword evidence="1" id="KW-0472">Membrane</keyword>
<feature type="transmembrane region" description="Helical" evidence="1">
    <location>
        <begin position="25"/>
        <end position="43"/>
    </location>
</feature>
<dbReference type="Pfam" id="PF03729">
    <property type="entry name" value="DUF308"/>
    <property type="match status" value="2"/>
</dbReference>
<gene>
    <name evidence="2" type="ORF">GCM10009854_17740</name>
</gene>
<keyword evidence="1" id="KW-0812">Transmembrane</keyword>
<feature type="transmembrane region" description="Helical" evidence="1">
    <location>
        <begin position="49"/>
        <end position="71"/>
    </location>
</feature>
<accession>A0ABN3G0M1</accession>
<dbReference type="InterPro" id="IPR005325">
    <property type="entry name" value="DUF308_memb"/>
</dbReference>
<dbReference type="PANTHER" id="PTHR34989">
    <property type="entry name" value="PROTEIN HDED"/>
    <property type="match status" value="1"/>
</dbReference>
<sequence>MSDARSWPDSSVAAPLAATGRSRGWLLAFGGITLVAGVVALVWPGPAVVVIAVVFGIQLLVGGIFWFLSALGAEAKGTATRVVLAVLAVVAGVLVLRSPAEAALLLPLVLGLFWTVSGIIETFHAIVDREIDSRGLAAAAGVLSVVAGVALLALPGLGLVTMTYLLGVWLLIYGSIAIGRAIQMRPHVIAVPGGAGTAPA</sequence>
<dbReference type="EMBL" id="BAAARA010000004">
    <property type="protein sequence ID" value="GAA2341675.1"/>
    <property type="molecule type" value="Genomic_DNA"/>
</dbReference>
<organism evidence="2 3">
    <name type="scientific">Saccharopolyspora halophila</name>
    <dbReference type="NCBI Taxonomy" id="405551"/>
    <lineage>
        <taxon>Bacteria</taxon>
        <taxon>Bacillati</taxon>
        <taxon>Actinomycetota</taxon>
        <taxon>Actinomycetes</taxon>
        <taxon>Pseudonocardiales</taxon>
        <taxon>Pseudonocardiaceae</taxon>
        <taxon>Saccharopolyspora</taxon>
    </lineage>
</organism>
<evidence type="ECO:0000313" key="2">
    <source>
        <dbReference type="EMBL" id="GAA2341675.1"/>
    </source>
</evidence>
<protein>
    <submittedName>
        <fullName evidence="2">HdeD family acid-resistance protein</fullName>
    </submittedName>
</protein>
<keyword evidence="3" id="KW-1185">Reference proteome</keyword>
<feature type="transmembrane region" description="Helical" evidence="1">
    <location>
        <begin position="135"/>
        <end position="154"/>
    </location>
</feature>
<feature type="transmembrane region" description="Helical" evidence="1">
    <location>
        <begin position="160"/>
        <end position="179"/>
    </location>
</feature>
<evidence type="ECO:0000313" key="3">
    <source>
        <dbReference type="Proteomes" id="UP001501218"/>
    </source>
</evidence>
<feature type="transmembrane region" description="Helical" evidence="1">
    <location>
        <begin position="102"/>
        <end position="123"/>
    </location>
</feature>
<keyword evidence="1" id="KW-1133">Transmembrane helix</keyword>
<dbReference type="RefSeq" id="WP_344128672.1">
    <property type="nucleotide sequence ID" value="NZ_BAAARA010000004.1"/>
</dbReference>
<feature type="transmembrane region" description="Helical" evidence="1">
    <location>
        <begin position="78"/>
        <end position="96"/>
    </location>
</feature>
<comment type="caution">
    <text evidence="2">The sequence shown here is derived from an EMBL/GenBank/DDBJ whole genome shotgun (WGS) entry which is preliminary data.</text>
</comment>
<evidence type="ECO:0000256" key="1">
    <source>
        <dbReference type="SAM" id="Phobius"/>
    </source>
</evidence>
<dbReference type="InterPro" id="IPR052712">
    <property type="entry name" value="Acid_resist_chaperone_HdeD"/>
</dbReference>